<keyword evidence="2" id="KW-0472">Membrane</keyword>
<gene>
    <name evidence="4" type="ORF">DPMN_076427</name>
</gene>
<protein>
    <submittedName>
        <fullName evidence="4">Uncharacterized protein</fullName>
    </submittedName>
</protein>
<dbReference type="EMBL" id="JAIWYP010000015">
    <property type="protein sequence ID" value="KAH3701439.1"/>
    <property type="molecule type" value="Genomic_DNA"/>
</dbReference>
<feature type="signal peptide" evidence="3">
    <location>
        <begin position="1"/>
        <end position="27"/>
    </location>
</feature>
<evidence type="ECO:0000313" key="4">
    <source>
        <dbReference type="EMBL" id="KAH3701439.1"/>
    </source>
</evidence>
<sequence length="378" mass="42626">MHFTYPEIFGECLLLILAFRLNLYALAQSTTCGTVNGTSEANRLLVRFAPSDYFKNNFLDFRWVFGRNVISQLNLTYKYNIDGYNLTITNLSSNDSGDYYVDCWKSGNTYESTHWVFNYDYYIKAFETSTSKTTSLSTLSKPPQETQANATTIFPTWLDTKPTTFSSTTIILTKEHDLVQASSHNDTQPLSQSTIIIVCVCWFFVALIAAGTVVVIRVKGKPSKPSRPKSTIIPQEGTSNDGRPAASMYDEISSPTTKKSGRKSVRFMRRSKRRLPEVPMCAYPPSENPYADIPVDEPAIEKTVDSNKPELQYADLDLVTTSKDDNGARTKTMCNAVEENTVKCQYATIDFETKAFVAPVRKAPSSWYKRKNKNRNDT</sequence>
<feature type="compositionally biased region" description="Polar residues" evidence="1">
    <location>
        <begin position="232"/>
        <end position="241"/>
    </location>
</feature>
<dbReference type="Proteomes" id="UP000828390">
    <property type="component" value="Unassembled WGS sequence"/>
</dbReference>
<proteinExistence type="predicted"/>
<dbReference type="OrthoDB" id="6130944at2759"/>
<reference evidence="4" key="1">
    <citation type="journal article" date="2019" name="bioRxiv">
        <title>The Genome of the Zebra Mussel, Dreissena polymorpha: A Resource for Invasive Species Research.</title>
        <authorList>
            <person name="McCartney M.A."/>
            <person name="Auch B."/>
            <person name="Kono T."/>
            <person name="Mallez S."/>
            <person name="Zhang Y."/>
            <person name="Obille A."/>
            <person name="Becker A."/>
            <person name="Abrahante J.E."/>
            <person name="Garbe J."/>
            <person name="Badalamenti J.P."/>
            <person name="Herman A."/>
            <person name="Mangelson H."/>
            <person name="Liachko I."/>
            <person name="Sullivan S."/>
            <person name="Sone E.D."/>
            <person name="Koren S."/>
            <person name="Silverstein K.A.T."/>
            <person name="Beckman K.B."/>
            <person name="Gohl D.M."/>
        </authorList>
    </citation>
    <scope>NUCLEOTIDE SEQUENCE</scope>
    <source>
        <strain evidence="4">Duluth1</strain>
        <tissue evidence="4">Whole animal</tissue>
    </source>
</reference>
<comment type="caution">
    <text evidence="4">The sequence shown here is derived from an EMBL/GenBank/DDBJ whole genome shotgun (WGS) entry which is preliminary data.</text>
</comment>
<feature type="chain" id="PRO_5039173331" evidence="3">
    <location>
        <begin position="28"/>
        <end position="378"/>
    </location>
</feature>
<keyword evidence="3" id="KW-0732">Signal</keyword>
<feature type="transmembrane region" description="Helical" evidence="2">
    <location>
        <begin position="195"/>
        <end position="218"/>
    </location>
</feature>
<keyword evidence="2" id="KW-1133">Transmembrane helix</keyword>
<evidence type="ECO:0000256" key="2">
    <source>
        <dbReference type="SAM" id="Phobius"/>
    </source>
</evidence>
<evidence type="ECO:0000256" key="1">
    <source>
        <dbReference type="SAM" id="MobiDB-lite"/>
    </source>
</evidence>
<feature type="region of interest" description="Disordered" evidence="1">
    <location>
        <begin position="220"/>
        <end position="265"/>
    </location>
</feature>
<name>A0A9D3YMC4_DREPO</name>
<keyword evidence="5" id="KW-1185">Reference proteome</keyword>
<dbReference type="AlphaFoldDB" id="A0A9D3YMC4"/>
<accession>A0A9D3YMC4</accession>
<evidence type="ECO:0000256" key="3">
    <source>
        <dbReference type="SAM" id="SignalP"/>
    </source>
</evidence>
<reference evidence="4" key="2">
    <citation type="submission" date="2020-11" db="EMBL/GenBank/DDBJ databases">
        <authorList>
            <person name="McCartney M.A."/>
            <person name="Auch B."/>
            <person name="Kono T."/>
            <person name="Mallez S."/>
            <person name="Becker A."/>
            <person name="Gohl D.M."/>
            <person name="Silverstein K.A.T."/>
            <person name="Koren S."/>
            <person name="Bechman K.B."/>
            <person name="Herman A."/>
            <person name="Abrahante J.E."/>
            <person name="Garbe J."/>
        </authorList>
    </citation>
    <scope>NUCLEOTIDE SEQUENCE</scope>
    <source>
        <strain evidence="4">Duluth1</strain>
        <tissue evidence="4">Whole animal</tissue>
    </source>
</reference>
<keyword evidence="2" id="KW-0812">Transmembrane</keyword>
<organism evidence="4 5">
    <name type="scientific">Dreissena polymorpha</name>
    <name type="common">Zebra mussel</name>
    <name type="synonym">Mytilus polymorpha</name>
    <dbReference type="NCBI Taxonomy" id="45954"/>
    <lineage>
        <taxon>Eukaryota</taxon>
        <taxon>Metazoa</taxon>
        <taxon>Spiralia</taxon>
        <taxon>Lophotrochozoa</taxon>
        <taxon>Mollusca</taxon>
        <taxon>Bivalvia</taxon>
        <taxon>Autobranchia</taxon>
        <taxon>Heteroconchia</taxon>
        <taxon>Euheterodonta</taxon>
        <taxon>Imparidentia</taxon>
        <taxon>Neoheterodontei</taxon>
        <taxon>Myida</taxon>
        <taxon>Dreissenoidea</taxon>
        <taxon>Dreissenidae</taxon>
        <taxon>Dreissena</taxon>
    </lineage>
</organism>
<evidence type="ECO:0000313" key="5">
    <source>
        <dbReference type="Proteomes" id="UP000828390"/>
    </source>
</evidence>